<comment type="subunit">
    <text evidence="4">Homodimer.</text>
</comment>
<feature type="transmembrane region" description="Helical" evidence="12">
    <location>
        <begin position="39"/>
        <end position="58"/>
    </location>
</feature>
<keyword evidence="6" id="KW-0479">Metal-binding</keyword>
<keyword evidence="7" id="KW-0663">Pyridoxal phosphate</keyword>
<sequence length="263" mass="28224">MGDHPPVPAVLTALVMFFFPIVVNIATGLATTEPEMEDLLKSLLAAASLIALAAPALAQTDIRFTLGWKTQGSDAPILLAQQNGYFEDEGLNVTIDQGEGSAATVTRIMSGTYDAGFGDINAIIQNAAERPDQTPVMVYQLWNDPPFTIVTRKESGIENPADLEGKTLGGAPGTPTTKLLRVFARMNDVDLDSITIESLAPNLTEPMLIRGDIDGAMVFNITAWFNLINNRQDPAADFNWLNCGDHGLDLYANGVMVSQAMIA</sequence>
<evidence type="ECO:0000256" key="6">
    <source>
        <dbReference type="ARBA" id="ARBA00022723"/>
    </source>
</evidence>
<comment type="similarity">
    <text evidence="3">Belongs to the NMT1/THI5 family.</text>
</comment>
<protein>
    <recommendedName>
        <fullName evidence="10">Thiamine pyrimidine synthase</fullName>
    </recommendedName>
</protein>
<evidence type="ECO:0000256" key="8">
    <source>
        <dbReference type="ARBA" id="ARBA00022977"/>
    </source>
</evidence>
<dbReference type="PANTHER" id="PTHR31528">
    <property type="entry name" value="4-AMINO-5-HYDROXYMETHYL-2-METHYLPYRIMIDINE PHOSPHATE SYNTHASE THI11-RELATED"/>
    <property type="match status" value="1"/>
</dbReference>
<comment type="function">
    <text evidence="1">Responsible for the formation of the pyrimidine heterocycle in the thiamine biosynthesis pathway. Catalyzes the formation of hydroxymethylpyrimidine phosphate (HMP-P) from histidine and pyridoxal phosphate (PLP). The protein uses PLP and the active site histidine to form HMP-P, generating an inactive enzyme. The enzyme can only undergo a single turnover, which suggests it is a suicide enzyme.</text>
</comment>
<evidence type="ECO:0000256" key="12">
    <source>
        <dbReference type="SAM" id="Phobius"/>
    </source>
</evidence>
<comment type="caution">
    <text evidence="14">The sequence shown here is derived from an EMBL/GenBank/DDBJ whole genome shotgun (WGS) entry which is preliminary data.</text>
</comment>
<dbReference type="EMBL" id="JBHTOQ010000023">
    <property type="protein sequence ID" value="MFD1482199.1"/>
    <property type="molecule type" value="Genomic_DNA"/>
</dbReference>
<evidence type="ECO:0000256" key="4">
    <source>
        <dbReference type="ARBA" id="ARBA00011738"/>
    </source>
</evidence>
<reference evidence="15" key="1">
    <citation type="journal article" date="2019" name="Int. J. Syst. Evol. Microbiol.">
        <title>The Global Catalogue of Microorganisms (GCM) 10K type strain sequencing project: providing services to taxonomists for standard genome sequencing and annotation.</title>
        <authorList>
            <consortium name="The Broad Institute Genomics Platform"/>
            <consortium name="The Broad Institute Genome Sequencing Center for Infectious Disease"/>
            <person name="Wu L."/>
            <person name="Ma J."/>
        </authorList>
    </citation>
    <scope>NUCLEOTIDE SEQUENCE [LARGE SCALE GENOMIC DNA]</scope>
    <source>
        <strain evidence="15">CCM 8875</strain>
    </source>
</reference>
<evidence type="ECO:0000256" key="3">
    <source>
        <dbReference type="ARBA" id="ARBA00009406"/>
    </source>
</evidence>
<keyword evidence="12" id="KW-1133">Transmembrane helix</keyword>
<dbReference type="SUPFAM" id="SSF53850">
    <property type="entry name" value="Periplasmic binding protein-like II"/>
    <property type="match status" value="1"/>
</dbReference>
<dbReference type="Gene3D" id="3.40.190.10">
    <property type="entry name" value="Periplasmic binding protein-like II"/>
    <property type="match status" value="2"/>
</dbReference>
<dbReference type="Proteomes" id="UP001597302">
    <property type="component" value="Unassembled WGS sequence"/>
</dbReference>
<comment type="catalytic activity">
    <reaction evidence="11">
        <text>N(6)-(pyridoxal phosphate)-L-lysyl-[4-amino-5-hydroxymethyl-2-methylpyrimidine phosphate synthase] + L-histidyl-[4-amino-5-hydroxymethyl-2-methylpyrimidine phosphate synthase] + 2 Fe(3+) + 4 H2O = L-lysyl-[4-amino-5-hydroxymethyl-2-methylpyrimidine phosphate synthase] + (2S)-2-amino-5-hydroxy-4-oxopentanoyl-[4-amino-5-hydroxymethyl-2-methylpyrimidine phosphate synthase] + 4-amino-2-methyl-5-(phosphooxymethyl)pyrimidine + 3-oxopropanoate + 2 Fe(2+) + 2 H(+)</text>
        <dbReference type="Rhea" id="RHEA:65756"/>
        <dbReference type="Rhea" id="RHEA-COMP:16892"/>
        <dbReference type="Rhea" id="RHEA-COMP:16893"/>
        <dbReference type="Rhea" id="RHEA-COMP:16894"/>
        <dbReference type="Rhea" id="RHEA-COMP:16895"/>
        <dbReference type="ChEBI" id="CHEBI:15377"/>
        <dbReference type="ChEBI" id="CHEBI:15378"/>
        <dbReference type="ChEBI" id="CHEBI:29033"/>
        <dbReference type="ChEBI" id="CHEBI:29034"/>
        <dbReference type="ChEBI" id="CHEBI:29969"/>
        <dbReference type="ChEBI" id="CHEBI:29979"/>
        <dbReference type="ChEBI" id="CHEBI:33190"/>
        <dbReference type="ChEBI" id="CHEBI:58354"/>
        <dbReference type="ChEBI" id="CHEBI:143915"/>
        <dbReference type="ChEBI" id="CHEBI:157692"/>
    </reaction>
    <physiologicalReaction direction="left-to-right" evidence="11">
        <dbReference type="Rhea" id="RHEA:65757"/>
    </physiologicalReaction>
</comment>
<evidence type="ECO:0000313" key="14">
    <source>
        <dbReference type="EMBL" id="MFD1482199.1"/>
    </source>
</evidence>
<comment type="pathway">
    <text evidence="2">Cofactor biosynthesis; thiamine diphosphate biosynthesis.</text>
</comment>
<keyword evidence="5" id="KW-0808">Transferase</keyword>
<evidence type="ECO:0000256" key="11">
    <source>
        <dbReference type="ARBA" id="ARBA00048179"/>
    </source>
</evidence>
<evidence type="ECO:0000313" key="15">
    <source>
        <dbReference type="Proteomes" id="UP001597302"/>
    </source>
</evidence>
<evidence type="ECO:0000256" key="2">
    <source>
        <dbReference type="ARBA" id="ARBA00004948"/>
    </source>
</evidence>
<evidence type="ECO:0000256" key="10">
    <source>
        <dbReference type="ARBA" id="ARBA00033171"/>
    </source>
</evidence>
<dbReference type="PANTHER" id="PTHR31528:SF1">
    <property type="entry name" value="4-AMINO-5-HYDROXYMETHYL-2-METHYLPYRIMIDINE PHOSPHATE SYNTHASE THI11-RELATED"/>
    <property type="match status" value="1"/>
</dbReference>
<keyword evidence="12" id="KW-0812">Transmembrane</keyword>
<proteinExistence type="inferred from homology"/>
<keyword evidence="9" id="KW-0408">Iron</keyword>
<feature type="transmembrane region" description="Helical" evidence="12">
    <location>
        <begin position="6"/>
        <end position="27"/>
    </location>
</feature>
<dbReference type="Pfam" id="PF09084">
    <property type="entry name" value="NMT1"/>
    <property type="match status" value="1"/>
</dbReference>
<evidence type="ECO:0000256" key="9">
    <source>
        <dbReference type="ARBA" id="ARBA00023004"/>
    </source>
</evidence>
<feature type="domain" description="SsuA/THI5-like" evidence="13">
    <location>
        <begin position="75"/>
        <end position="262"/>
    </location>
</feature>
<gene>
    <name evidence="14" type="ORF">ACFQ5P_12940</name>
</gene>
<feature type="non-terminal residue" evidence="14">
    <location>
        <position position="263"/>
    </location>
</feature>
<keyword evidence="12" id="KW-0472">Membrane</keyword>
<dbReference type="InterPro" id="IPR015168">
    <property type="entry name" value="SsuA/THI5"/>
</dbReference>
<evidence type="ECO:0000259" key="13">
    <source>
        <dbReference type="Pfam" id="PF09084"/>
    </source>
</evidence>
<keyword evidence="8" id="KW-0784">Thiamine biosynthesis</keyword>
<evidence type="ECO:0000256" key="1">
    <source>
        <dbReference type="ARBA" id="ARBA00003469"/>
    </source>
</evidence>
<dbReference type="RefSeq" id="WP_379107207.1">
    <property type="nucleotide sequence ID" value="NZ_JBHTOQ010000023.1"/>
</dbReference>
<accession>A0ABW4DWQ0</accession>
<organism evidence="14 15">
    <name type="scientific">Paracoccus nototheniae</name>
    <dbReference type="NCBI Taxonomy" id="2489002"/>
    <lineage>
        <taxon>Bacteria</taxon>
        <taxon>Pseudomonadati</taxon>
        <taxon>Pseudomonadota</taxon>
        <taxon>Alphaproteobacteria</taxon>
        <taxon>Rhodobacterales</taxon>
        <taxon>Paracoccaceae</taxon>
        <taxon>Paracoccus</taxon>
    </lineage>
</organism>
<keyword evidence="15" id="KW-1185">Reference proteome</keyword>
<name>A0ABW4DWQ0_9RHOB</name>
<dbReference type="InterPro" id="IPR027939">
    <property type="entry name" value="NMT1/THI5"/>
</dbReference>
<evidence type="ECO:0000256" key="7">
    <source>
        <dbReference type="ARBA" id="ARBA00022898"/>
    </source>
</evidence>
<evidence type="ECO:0000256" key="5">
    <source>
        <dbReference type="ARBA" id="ARBA00022679"/>
    </source>
</evidence>